<proteinExistence type="predicted"/>
<dbReference type="EC" id="2.1.1.-" evidence="1"/>
<sequence length="302" mass="34078">MARNLQASAQWERIQDNWVTADAAVDLTGFKADDRNFNVSFWSPEANGVRYLKTLVYDLATELGEEDWKRLRNIPNREVGEPLTVRVGGEPVCLDYLQAVLELGFIERQVELSGARVLEIGAGYGRTGHAMLANHDLAEYWIVDLTNTLNLSRAYLREVLDEARFAKVRFVDVDDIDQVVAAPRFDLCVNIHSFAEMLPETVRDYLDLIDETCAASYVKNPVGKFLDAKLDGHFKGHAAVEEALRTGPLRKVLDIFDADAVTAAVPAFIDAYRPGESWTCVADERGLPWSYFWQALYKRSRT</sequence>
<dbReference type="GO" id="GO:0032259">
    <property type="term" value="P:methylation"/>
    <property type="evidence" value="ECO:0007669"/>
    <property type="project" value="UniProtKB-KW"/>
</dbReference>
<dbReference type="RefSeq" id="WP_131763931.1">
    <property type="nucleotide sequence ID" value="NZ_CAACUY010000440.1"/>
</dbReference>
<gene>
    <name evidence="1" type="ORF">ACFQZM_34315</name>
</gene>
<dbReference type="InterPro" id="IPR030807">
    <property type="entry name" value="Methyltran_NanM"/>
</dbReference>
<dbReference type="InterPro" id="IPR029063">
    <property type="entry name" value="SAM-dependent_MTases_sf"/>
</dbReference>
<organism evidence="1 2">
    <name type="scientific">Actinomadura fibrosa</name>
    <dbReference type="NCBI Taxonomy" id="111802"/>
    <lineage>
        <taxon>Bacteria</taxon>
        <taxon>Bacillati</taxon>
        <taxon>Actinomycetota</taxon>
        <taxon>Actinomycetes</taxon>
        <taxon>Streptosporangiales</taxon>
        <taxon>Thermomonosporaceae</taxon>
        <taxon>Actinomadura</taxon>
    </lineage>
</organism>
<dbReference type="EMBL" id="JBHTGP010000018">
    <property type="protein sequence ID" value="MFD0689605.1"/>
    <property type="molecule type" value="Genomic_DNA"/>
</dbReference>
<keyword evidence="2" id="KW-1185">Reference proteome</keyword>
<dbReference type="Gene3D" id="3.40.50.150">
    <property type="entry name" value="Vaccinia Virus protein VP39"/>
    <property type="match status" value="1"/>
</dbReference>
<accession>A0ABW2XV22</accession>
<name>A0ABW2XV22_9ACTN</name>
<dbReference type="SUPFAM" id="SSF53335">
    <property type="entry name" value="S-adenosyl-L-methionine-dependent methyltransferases"/>
    <property type="match status" value="1"/>
</dbReference>
<dbReference type="NCBIfam" id="TIGR04371">
    <property type="entry name" value="methyltran_NanM"/>
    <property type="match status" value="1"/>
</dbReference>
<protein>
    <submittedName>
        <fullName evidence="1">Sugar O-methyltransferase</fullName>
        <ecNumber evidence="1">2.1.1.-</ecNumber>
    </submittedName>
</protein>
<comment type="caution">
    <text evidence="1">The sequence shown here is derived from an EMBL/GenBank/DDBJ whole genome shotgun (WGS) entry which is preliminary data.</text>
</comment>
<keyword evidence="1" id="KW-0808">Transferase</keyword>
<dbReference type="GO" id="GO:0008168">
    <property type="term" value="F:methyltransferase activity"/>
    <property type="evidence" value="ECO:0007669"/>
    <property type="project" value="UniProtKB-KW"/>
</dbReference>
<evidence type="ECO:0000313" key="1">
    <source>
        <dbReference type="EMBL" id="MFD0689605.1"/>
    </source>
</evidence>
<evidence type="ECO:0000313" key="2">
    <source>
        <dbReference type="Proteomes" id="UP001597063"/>
    </source>
</evidence>
<reference evidence="2" key="1">
    <citation type="journal article" date="2019" name="Int. J. Syst. Evol. Microbiol.">
        <title>The Global Catalogue of Microorganisms (GCM) 10K type strain sequencing project: providing services to taxonomists for standard genome sequencing and annotation.</title>
        <authorList>
            <consortium name="The Broad Institute Genomics Platform"/>
            <consortium name="The Broad Institute Genome Sequencing Center for Infectious Disease"/>
            <person name="Wu L."/>
            <person name="Ma J."/>
        </authorList>
    </citation>
    <scope>NUCLEOTIDE SEQUENCE [LARGE SCALE GENOMIC DNA]</scope>
    <source>
        <strain evidence="2">JCM 9371</strain>
    </source>
</reference>
<keyword evidence="1" id="KW-0489">Methyltransferase</keyword>
<dbReference type="Proteomes" id="UP001597063">
    <property type="component" value="Unassembled WGS sequence"/>
</dbReference>